<evidence type="ECO:0000313" key="3">
    <source>
        <dbReference type="EMBL" id="CAB4177449.1"/>
    </source>
</evidence>
<evidence type="ECO:0000313" key="1">
    <source>
        <dbReference type="EMBL" id="CAB4165465.1"/>
    </source>
</evidence>
<organism evidence="5">
    <name type="scientific">uncultured Caudovirales phage</name>
    <dbReference type="NCBI Taxonomy" id="2100421"/>
    <lineage>
        <taxon>Viruses</taxon>
        <taxon>Duplodnaviria</taxon>
        <taxon>Heunggongvirae</taxon>
        <taxon>Uroviricota</taxon>
        <taxon>Caudoviricetes</taxon>
        <taxon>Peduoviridae</taxon>
        <taxon>Maltschvirus</taxon>
        <taxon>Maltschvirus maltsch</taxon>
    </lineage>
</organism>
<sequence length="52" mass="6022">MKTFIINKQSFELMSISGDYAILKSFLYGSTFAYKCNGCNQFAKQFPNHIFQ</sequence>
<evidence type="ECO:0000313" key="2">
    <source>
        <dbReference type="EMBL" id="CAB4171458.1"/>
    </source>
</evidence>
<evidence type="ECO:0000313" key="4">
    <source>
        <dbReference type="EMBL" id="CAB4199163.1"/>
    </source>
</evidence>
<dbReference type="EMBL" id="LR797462">
    <property type="protein sequence ID" value="CAB4218030.1"/>
    <property type="molecule type" value="Genomic_DNA"/>
</dbReference>
<accession>A0A6J5SH79</accession>
<dbReference type="EMBL" id="LR796778">
    <property type="protein sequence ID" value="CAB4165465.1"/>
    <property type="molecule type" value="Genomic_DNA"/>
</dbReference>
<dbReference type="EMBL" id="LR796866">
    <property type="protein sequence ID" value="CAB4171458.1"/>
    <property type="molecule type" value="Genomic_DNA"/>
</dbReference>
<reference evidence="5" key="1">
    <citation type="submission" date="2020-05" db="EMBL/GenBank/DDBJ databases">
        <authorList>
            <person name="Chiriac C."/>
            <person name="Salcher M."/>
            <person name="Ghai R."/>
            <person name="Kavagutti S V."/>
        </authorList>
    </citation>
    <scope>NUCLEOTIDE SEQUENCE</scope>
</reference>
<evidence type="ECO:0000313" key="6">
    <source>
        <dbReference type="EMBL" id="CAB4218030.1"/>
    </source>
</evidence>
<protein>
    <submittedName>
        <fullName evidence="5">Uncharacterized protein</fullName>
    </submittedName>
</protein>
<dbReference type="EMBL" id="LR797398">
    <property type="protein sequence ID" value="CAB4213376.1"/>
    <property type="molecule type" value="Genomic_DNA"/>
</dbReference>
<proteinExistence type="predicted"/>
<dbReference type="EMBL" id="LR797284">
    <property type="protein sequence ID" value="CAB4199163.1"/>
    <property type="molecule type" value="Genomic_DNA"/>
</dbReference>
<name>A0A6J5SH79_9CAUD</name>
<gene>
    <name evidence="3" type="ORF">UFOVP1001_53</name>
    <name evidence="4" type="ORF">UFOVP1338_23</name>
    <name evidence="5" type="ORF">UFOVP1447_18</name>
    <name evidence="6" type="ORF">UFOVP1599_14</name>
    <name evidence="1" type="ORF">UFOVP827_50</name>
    <name evidence="2" type="ORF">UFOVP916_29</name>
</gene>
<dbReference type="EMBL" id="LR796950">
    <property type="protein sequence ID" value="CAB4177449.1"/>
    <property type="molecule type" value="Genomic_DNA"/>
</dbReference>
<evidence type="ECO:0000313" key="5">
    <source>
        <dbReference type="EMBL" id="CAB4213376.1"/>
    </source>
</evidence>